<gene>
    <name evidence="2" type="ORF">M378DRAFT_154982</name>
</gene>
<dbReference type="EMBL" id="KN818222">
    <property type="protein sequence ID" value="KIL71417.1"/>
    <property type="molecule type" value="Genomic_DNA"/>
</dbReference>
<accession>A0A0C2XAK7</accession>
<name>A0A0C2XAK7_AMAMK</name>
<dbReference type="HOGENOM" id="CLU_2497389_0_0_1"/>
<dbReference type="AlphaFoldDB" id="A0A0C2XAK7"/>
<sequence length="98" mass="11048">MDEIDYDEPFLDLSILDRRVEPVRVEPTNVEDTNHCHNLSGNPGEEQPHELPEAPVPTADAEVVDLDVGEREELNERPDQNSVFIRVVRVDLCSGNVT</sequence>
<organism evidence="2 3">
    <name type="scientific">Amanita muscaria (strain Koide BX008)</name>
    <dbReference type="NCBI Taxonomy" id="946122"/>
    <lineage>
        <taxon>Eukaryota</taxon>
        <taxon>Fungi</taxon>
        <taxon>Dikarya</taxon>
        <taxon>Basidiomycota</taxon>
        <taxon>Agaricomycotina</taxon>
        <taxon>Agaricomycetes</taxon>
        <taxon>Agaricomycetidae</taxon>
        <taxon>Agaricales</taxon>
        <taxon>Pluteineae</taxon>
        <taxon>Amanitaceae</taxon>
        <taxon>Amanita</taxon>
    </lineage>
</organism>
<evidence type="ECO:0000256" key="1">
    <source>
        <dbReference type="SAM" id="MobiDB-lite"/>
    </source>
</evidence>
<proteinExistence type="predicted"/>
<dbReference type="InParanoid" id="A0A0C2XAK7"/>
<reference evidence="2 3" key="1">
    <citation type="submission" date="2014-04" db="EMBL/GenBank/DDBJ databases">
        <title>Evolutionary Origins and Diversification of the Mycorrhizal Mutualists.</title>
        <authorList>
            <consortium name="DOE Joint Genome Institute"/>
            <consortium name="Mycorrhizal Genomics Consortium"/>
            <person name="Kohler A."/>
            <person name="Kuo A."/>
            <person name="Nagy L.G."/>
            <person name="Floudas D."/>
            <person name="Copeland A."/>
            <person name="Barry K.W."/>
            <person name="Cichocki N."/>
            <person name="Veneault-Fourrey C."/>
            <person name="LaButti K."/>
            <person name="Lindquist E.A."/>
            <person name="Lipzen A."/>
            <person name="Lundell T."/>
            <person name="Morin E."/>
            <person name="Murat C."/>
            <person name="Riley R."/>
            <person name="Ohm R."/>
            <person name="Sun H."/>
            <person name="Tunlid A."/>
            <person name="Henrissat B."/>
            <person name="Grigoriev I.V."/>
            <person name="Hibbett D.S."/>
            <person name="Martin F."/>
        </authorList>
    </citation>
    <scope>NUCLEOTIDE SEQUENCE [LARGE SCALE GENOMIC DNA]</scope>
    <source>
        <strain evidence="2 3">Koide BX008</strain>
    </source>
</reference>
<keyword evidence="3" id="KW-1185">Reference proteome</keyword>
<evidence type="ECO:0000313" key="2">
    <source>
        <dbReference type="EMBL" id="KIL71417.1"/>
    </source>
</evidence>
<feature type="region of interest" description="Disordered" evidence="1">
    <location>
        <begin position="28"/>
        <end position="53"/>
    </location>
</feature>
<evidence type="ECO:0000313" key="3">
    <source>
        <dbReference type="Proteomes" id="UP000054549"/>
    </source>
</evidence>
<protein>
    <submittedName>
        <fullName evidence="2">Uncharacterized protein</fullName>
    </submittedName>
</protein>
<dbReference type="Proteomes" id="UP000054549">
    <property type="component" value="Unassembled WGS sequence"/>
</dbReference>